<evidence type="ECO:0000256" key="1">
    <source>
        <dbReference type="SAM" id="MobiDB-lite"/>
    </source>
</evidence>
<reference evidence="3" key="1">
    <citation type="journal article" date="2017" name="Cell">
        <title>Insights into land plant evolution garnered from the Marchantia polymorpha genome.</title>
        <authorList>
            <person name="Bowman J.L."/>
            <person name="Kohchi T."/>
            <person name="Yamato K.T."/>
            <person name="Jenkins J."/>
            <person name="Shu S."/>
            <person name="Ishizaki K."/>
            <person name="Yamaoka S."/>
            <person name="Nishihama R."/>
            <person name="Nakamura Y."/>
            <person name="Berger F."/>
            <person name="Adam C."/>
            <person name="Aki S.S."/>
            <person name="Althoff F."/>
            <person name="Araki T."/>
            <person name="Arteaga-Vazquez M.A."/>
            <person name="Balasubrmanian S."/>
            <person name="Barry K."/>
            <person name="Bauer D."/>
            <person name="Boehm C.R."/>
            <person name="Briginshaw L."/>
            <person name="Caballero-Perez J."/>
            <person name="Catarino B."/>
            <person name="Chen F."/>
            <person name="Chiyoda S."/>
            <person name="Chovatia M."/>
            <person name="Davies K.M."/>
            <person name="Delmans M."/>
            <person name="Demura T."/>
            <person name="Dierschke T."/>
            <person name="Dolan L."/>
            <person name="Dorantes-Acosta A.E."/>
            <person name="Eklund D.M."/>
            <person name="Florent S.N."/>
            <person name="Flores-Sandoval E."/>
            <person name="Fujiyama A."/>
            <person name="Fukuzawa H."/>
            <person name="Galik B."/>
            <person name="Grimanelli D."/>
            <person name="Grimwood J."/>
            <person name="Grossniklaus U."/>
            <person name="Hamada T."/>
            <person name="Haseloff J."/>
            <person name="Hetherington A.J."/>
            <person name="Higo A."/>
            <person name="Hirakawa Y."/>
            <person name="Hundley H.N."/>
            <person name="Ikeda Y."/>
            <person name="Inoue K."/>
            <person name="Inoue S.I."/>
            <person name="Ishida S."/>
            <person name="Jia Q."/>
            <person name="Kakita M."/>
            <person name="Kanazawa T."/>
            <person name="Kawai Y."/>
            <person name="Kawashima T."/>
            <person name="Kennedy M."/>
            <person name="Kinose K."/>
            <person name="Kinoshita T."/>
            <person name="Kohara Y."/>
            <person name="Koide E."/>
            <person name="Komatsu K."/>
            <person name="Kopischke S."/>
            <person name="Kubo M."/>
            <person name="Kyozuka J."/>
            <person name="Lagercrantz U."/>
            <person name="Lin S.S."/>
            <person name="Lindquist E."/>
            <person name="Lipzen A.M."/>
            <person name="Lu C.W."/>
            <person name="De Luna E."/>
            <person name="Martienssen R.A."/>
            <person name="Minamino N."/>
            <person name="Mizutani M."/>
            <person name="Mizutani M."/>
            <person name="Mochizuki N."/>
            <person name="Monte I."/>
            <person name="Mosher R."/>
            <person name="Nagasaki H."/>
            <person name="Nakagami H."/>
            <person name="Naramoto S."/>
            <person name="Nishitani K."/>
            <person name="Ohtani M."/>
            <person name="Okamoto T."/>
            <person name="Okumura M."/>
            <person name="Phillips J."/>
            <person name="Pollak B."/>
            <person name="Reinders A."/>
            <person name="Rovekamp M."/>
            <person name="Sano R."/>
            <person name="Sawa S."/>
            <person name="Schmid M.W."/>
            <person name="Shirakawa M."/>
            <person name="Solano R."/>
            <person name="Spunde A."/>
            <person name="Suetsugu N."/>
            <person name="Sugano S."/>
            <person name="Sugiyama A."/>
            <person name="Sun R."/>
            <person name="Suzuki Y."/>
            <person name="Takenaka M."/>
            <person name="Takezawa D."/>
            <person name="Tomogane H."/>
            <person name="Tsuzuki M."/>
            <person name="Ueda T."/>
            <person name="Umeda M."/>
            <person name="Ward J.M."/>
            <person name="Watanabe Y."/>
            <person name="Yazaki K."/>
            <person name="Yokoyama R."/>
            <person name="Yoshitake Y."/>
            <person name="Yotsui I."/>
            <person name="Zachgo S."/>
            <person name="Schmutz J."/>
        </authorList>
    </citation>
    <scope>NUCLEOTIDE SEQUENCE [LARGE SCALE GENOMIC DNA]</scope>
    <source>
        <strain evidence="3">Tak-1</strain>
    </source>
</reference>
<dbReference type="PANTHER" id="PTHR35750:SF1">
    <property type="entry name" value="PHOSPHOLIPID HYDROPEROXIDE GLUTATHIONE PEROXIDASE"/>
    <property type="match status" value="1"/>
</dbReference>
<dbReference type="PANTHER" id="PTHR35750">
    <property type="entry name" value="PHOSPHOLIPID HYDROPEROXIDE GLUTATHIONE PEROXIDASE"/>
    <property type="match status" value="1"/>
</dbReference>
<gene>
    <name evidence="2" type="ORF">MARPO_0066s0035</name>
</gene>
<feature type="region of interest" description="Disordered" evidence="1">
    <location>
        <begin position="14"/>
        <end position="46"/>
    </location>
</feature>
<evidence type="ECO:0000313" key="3">
    <source>
        <dbReference type="Proteomes" id="UP000244005"/>
    </source>
</evidence>
<dbReference type="AlphaFoldDB" id="A0A2R6WQE9"/>
<dbReference type="OrthoDB" id="550279at2759"/>
<sequence length="150" mass="16503">MAGFIRKIFGHFGGKKEDHSRKQPQAQGQWQGQPVQRPEATAPGGFGVKVAVPVEPAVRTPVVSQCTYGNGGVQGLRWYADKLRVDDDGDVAQEFLSEVIPETPGPYNTRRPPRFESVPRTRPVKLKGDVCTHDGNVHQHVESPIGSHWA</sequence>
<protein>
    <submittedName>
        <fullName evidence="2">Uncharacterized protein</fullName>
    </submittedName>
</protein>
<proteinExistence type="predicted"/>
<organism evidence="2 3">
    <name type="scientific">Marchantia polymorpha</name>
    <name type="common">Common liverwort</name>
    <name type="synonym">Marchantia aquatica</name>
    <dbReference type="NCBI Taxonomy" id="3197"/>
    <lineage>
        <taxon>Eukaryota</taxon>
        <taxon>Viridiplantae</taxon>
        <taxon>Streptophyta</taxon>
        <taxon>Embryophyta</taxon>
        <taxon>Marchantiophyta</taxon>
        <taxon>Marchantiopsida</taxon>
        <taxon>Marchantiidae</taxon>
        <taxon>Marchantiales</taxon>
        <taxon>Marchantiaceae</taxon>
        <taxon>Marchantia</taxon>
    </lineage>
</organism>
<dbReference type="OMA" id="HQGKLEW"/>
<dbReference type="Gramene" id="Mp4g01080.1">
    <property type="protein sequence ID" value="Mp4g01080.1.cds"/>
    <property type="gene ID" value="Mp4g01080"/>
</dbReference>
<keyword evidence="3" id="KW-1185">Reference proteome</keyword>
<dbReference type="Proteomes" id="UP000244005">
    <property type="component" value="Unassembled WGS sequence"/>
</dbReference>
<feature type="compositionally biased region" description="Low complexity" evidence="1">
    <location>
        <begin position="23"/>
        <end position="36"/>
    </location>
</feature>
<accession>A0A2R6WQE9</accession>
<name>A0A2R6WQE9_MARPO</name>
<dbReference type="EMBL" id="KZ772738">
    <property type="protein sequence ID" value="PTQ36077.1"/>
    <property type="molecule type" value="Genomic_DNA"/>
</dbReference>
<evidence type="ECO:0000313" key="2">
    <source>
        <dbReference type="EMBL" id="PTQ36077.1"/>
    </source>
</evidence>